<comment type="caution">
    <text evidence="3">The sequence shown here is derived from an EMBL/GenBank/DDBJ whole genome shotgun (WGS) entry which is preliminary data.</text>
</comment>
<dbReference type="Proteomes" id="UP000318661">
    <property type="component" value="Unassembled WGS sequence"/>
</dbReference>
<evidence type="ECO:0000313" key="4">
    <source>
        <dbReference type="Proteomes" id="UP000318661"/>
    </source>
</evidence>
<sequence length="389" mass="40801">MEIRQTILQGIDAAADQLIGLARRIHATPEIAFQELKASQWLSDTLESHRFAVQRGIADLPTAFRAEVSGGPGGPSVAFLAEYDALPEIGHACGHNLICTAALGAGIGLAAVASKLAGKVLVLGTPAEEGGGGKVLMLQRGAFAGIDAALMFHPADYTLTARSSLASYRLKVKFLGKAAHAAAAPYEGINALDGLVQMFVNIGLLRQQLRDDARVHGIITYGGAAPNIIPDRAEAAFSVRAADSAYAAAVLEKVINCGRAGAAATGATFEHETQKGYDAMKPNRPLADAFGRHLQELGWAVDLPPQRPRMGSTDMGDISQVIPSVHPYLAIGKGIVGHSVGFREAALSEQGFQAMLTAAKAMALTGLDVMTKPEFLEQVRADFSSGAQR</sequence>
<dbReference type="FunFam" id="3.30.70.360:FF:000004">
    <property type="entry name" value="Peptidase M20 domain-containing protein 2"/>
    <property type="match status" value="1"/>
</dbReference>
<feature type="domain" description="Peptidase M20 dimerisation" evidence="2">
    <location>
        <begin position="161"/>
        <end position="255"/>
    </location>
</feature>
<evidence type="ECO:0000259" key="2">
    <source>
        <dbReference type="Pfam" id="PF07687"/>
    </source>
</evidence>
<dbReference type="Pfam" id="PF01546">
    <property type="entry name" value="Peptidase_M20"/>
    <property type="match status" value="1"/>
</dbReference>
<dbReference type="CDD" id="cd03887">
    <property type="entry name" value="M20_Acy1L2"/>
    <property type="match status" value="1"/>
</dbReference>
<dbReference type="Gene3D" id="3.40.630.10">
    <property type="entry name" value="Zn peptidases"/>
    <property type="match status" value="1"/>
</dbReference>
<name>A0A537LJZ9_9BACT</name>
<dbReference type="GO" id="GO:0005737">
    <property type="term" value="C:cytoplasm"/>
    <property type="evidence" value="ECO:0007669"/>
    <property type="project" value="TreeGrafter"/>
</dbReference>
<gene>
    <name evidence="3" type="ORF">E6G99_04660</name>
</gene>
<dbReference type="NCBIfam" id="TIGR01891">
    <property type="entry name" value="amidohydrolases"/>
    <property type="match status" value="1"/>
</dbReference>
<dbReference type="Pfam" id="PF07687">
    <property type="entry name" value="M20_dimer"/>
    <property type="match status" value="1"/>
</dbReference>
<evidence type="ECO:0000313" key="3">
    <source>
        <dbReference type="EMBL" id="TMJ08331.1"/>
    </source>
</evidence>
<dbReference type="PANTHER" id="PTHR30575:SF0">
    <property type="entry name" value="XAA-ARG DIPEPTIDASE"/>
    <property type="match status" value="1"/>
</dbReference>
<organism evidence="3 4">
    <name type="scientific">Candidatus Segetimicrobium genomatis</name>
    <dbReference type="NCBI Taxonomy" id="2569760"/>
    <lineage>
        <taxon>Bacteria</taxon>
        <taxon>Bacillati</taxon>
        <taxon>Candidatus Sysuimicrobiota</taxon>
        <taxon>Candidatus Sysuimicrobiia</taxon>
        <taxon>Candidatus Sysuimicrobiales</taxon>
        <taxon>Candidatus Segetimicrobiaceae</taxon>
        <taxon>Candidatus Segetimicrobium</taxon>
    </lineage>
</organism>
<dbReference type="PANTHER" id="PTHR30575">
    <property type="entry name" value="PEPTIDASE M20"/>
    <property type="match status" value="1"/>
</dbReference>
<evidence type="ECO:0000256" key="1">
    <source>
        <dbReference type="PIRNR" id="PIRNR037226"/>
    </source>
</evidence>
<dbReference type="GO" id="GO:0016805">
    <property type="term" value="F:dipeptidase activity"/>
    <property type="evidence" value="ECO:0007669"/>
    <property type="project" value="InterPro"/>
</dbReference>
<accession>A0A537LJZ9</accession>
<reference evidence="3 4" key="1">
    <citation type="journal article" date="2019" name="Nat. Microbiol.">
        <title>Mediterranean grassland soil C-N compound turnover is dependent on rainfall and depth, and is mediated by genomically divergent microorganisms.</title>
        <authorList>
            <person name="Diamond S."/>
            <person name="Andeer P.F."/>
            <person name="Li Z."/>
            <person name="Crits-Christoph A."/>
            <person name="Burstein D."/>
            <person name="Anantharaman K."/>
            <person name="Lane K.R."/>
            <person name="Thomas B.C."/>
            <person name="Pan C."/>
            <person name="Northen T.R."/>
            <person name="Banfield J.F."/>
        </authorList>
    </citation>
    <scope>NUCLEOTIDE SEQUENCE [LARGE SCALE GENOMIC DNA]</scope>
    <source>
        <strain evidence="3">NP_2</strain>
    </source>
</reference>
<proteinExistence type="inferred from homology"/>
<dbReference type="Gene3D" id="3.30.70.360">
    <property type="match status" value="1"/>
</dbReference>
<dbReference type="InterPro" id="IPR052030">
    <property type="entry name" value="Peptidase_M20/M20A_hydrolases"/>
</dbReference>
<dbReference type="InterPro" id="IPR036264">
    <property type="entry name" value="Bact_exopeptidase_dim_dom"/>
</dbReference>
<dbReference type="InterPro" id="IPR011650">
    <property type="entry name" value="Peptidase_M20_dimer"/>
</dbReference>
<dbReference type="InterPro" id="IPR002933">
    <property type="entry name" value="Peptidase_M20"/>
</dbReference>
<comment type="similarity">
    <text evidence="1">Belongs to the peptidase M20A family.</text>
</comment>
<dbReference type="SUPFAM" id="SSF55031">
    <property type="entry name" value="Bacterial exopeptidase dimerisation domain"/>
    <property type="match status" value="1"/>
</dbReference>
<dbReference type="InterPro" id="IPR017439">
    <property type="entry name" value="Amidohydrolase"/>
</dbReference>
<dbReference type="GO" id="GO:0071713">
    <property type="term" value="F:para-aminobenzoyl-glutamate hydrolase activity"/>
    <property type="evidence" value="ECO:0007669"/>
    <property type="project" value="TreeGrafter"/>
</dbReference>
<dbReference type="EMBL" id="VBAJ01000109">
    <property type="protein sequence ID" value="TMJ08331.1"/>
    <property type="molecule type" value="Genomic_DNA"/>
</dbReference>
<dbReference type="SUPFAM" id="SSF53187">
    <property type="entry name" value="Zn-dependent exopeptidases"/>
    <property type="match status" value="1"/>
</dbReference>
<dbReference type="GO" id="GO:0046657">
    <property type="term" value="P:folic acid catabolic process"/>
    <property type="evidence" value="ECO:0007669"/>
    <property type="project" value="TreeGrafter"/>
</dbReference>
<dbReference type="InterPro" id="IPR017144">
    <property type="entry name" value="Xaa-Arg_dipeptidase"/>
</dbReference>
<dbReference type="PIRSF" id="PIRSF037226">
    <property type="entry name" value="Amidohydrolase_ACY1L2_prd"/>
    <property type="match status" value="1"/>
</dbReference>
<protein>
    <recommendedName>
        <fullName evidence="1">Peptidase M20 domain-containing protein 2</fullName>
    </recommendedName>
</protein>
<dbReference type="AlphaFoldDB" id="A0A537LJZ9"/>